<proteinExistence type="predicted"/>
<name>A0A0N5AER0_9BILA</name>
<dbReference type="AlphaFoldDB" id="A0A0N5AER0"/>
<dbReference type="Proteomes" id="UP000046393">
    <property type="component" value="Unplaced"/>
</dbReference>
<accession>A0A0N5AER0</accession>
<keyword evidence="2" id="KW-1185">Reference proteome</keyword>
<keyword evidence="1" id="KW-0812">Transmembrane</keyword>
<feature type="transmembrane region" description="Helical" evidence="1">
    <location>
        <begin position="17"/>
        <end position="40"/>
    </location>
</feature>
<sequence>MESAFSEFSIQSSTSSMVIRAFVNGFCATLVFLVFLFFLARYIRKHEKAKEVPQAVVVQPSLPSPCPYNKPPPTYEVNDFISNFMEYFGFSMRNIISFSCKGNC</sequence>
<dbReference type="WBParaSite" id="SMUV_0000273001-mRNA-1">
    <property type="protein sequence ID" value="SMUV_0000273001-mRNA-1"/>
    <property type="gene ID" value="SMUV_0000273001"/>
</dbReference>
<reference evidence="3" key="1">
    <citation type="submission" date="2017-02" db="UniProtKB">
        <authorList>
            <consortium name="WormBaseParasite"/>
        </authorList>
    </citation>
    <scope>IDENTIFICATION</scope>
</reference>
<keyword evidence="1" id="KW-1133">Transmembrane helix</keyword>
<keyword evidence="1" id="KW-0472">Membrane</keyword>
<evidence type="ECO:0000313" key="2">
    <source>
        <dbReference type="Proteomes" id="UP000046393"/>
    </source>
</evidence>
<protein>
    <submittedName>
        <fullName evidence="3">Uncharacterized protein</fullName>
    </submittedName>
</protein>
<organism evidence="2 3">
    <name type="scientific">Syphacia muris</name>
    <dbReference type="NCBI Taxonomy" id="451379"/>
    <lineage>
        <taxon>Eukaryota</taxon>
        <taxon>Metazoa</taxon>
        <taxon>Ecdysozoa</taxon>
        <taxon>Nematoda</taxon>
        <taxon>Chromadorea</taxon>
        <taxon>Rhabditida</taxon>
        <taxon>Spirurina</taxon>
        <taxon>Oxyuridomorpha</taxon>
        <taxon>Oxyuroidea</taxon>
        <taxon>Oxyuridae</taxon>
        <taxon>Syphacia</taxon>
    </lineage>
</organism>
<evidence type="ECO:0000313" key="3">
    <source>
        <dbReference type="WBParaSite" id="SMUV_0000273001-mRNA-1"/>
    </source>
</evidence>
<evidence type="ECO:0000256" key="1">
    <source>
        <dbReference type="SAM" id="Phobius"/>
    </source>
</evidence>